<dbReference type="Pfam" id="PF04932">
    <property type="entry name" value="Wzy_C"/>
    <property type="match status" value="1"/>
</dbReference>
<sequence length="477" mass="49757">MTRGRAEGQSGAGVAVVLALFAGLWLGLAAAVSAVLGIARADAAPAVVLAPFALAGLASLRWPHRAVPMLLPGLLVFFKVNDALAETVGGTVTNDTLAAALALWLLFRLGRDQLIETVLAGRLFLILLAGLAGVLLVSSINAVDRAQSLATSAIFGKDVALAILLALSIRTRRDLDALIDWLILSTAFCAVIILYDTMQGAPLFPGDKIATWQGALRSSGASTESVPDVAALILMGTILAGTNAARKARGRWLHIGAAILGVAAVLATISRAPFAALLVMAGLFLYRHRHEAYFAKAVSLSLATLLVAVLTLAQPVISKFGAVAAPSEDRTVARRLSYQEIGIDLFGQAPFLGIGAGNYAVHFASDEYRFVGGRGSEARPLHNIYLQYATETGLLGFGYFIGLVGAIAATLLRGTRSGEETIAGQSEGLLLAHISICALLLALSSKSFLGLWLLVGFSIALARLMRKHGPPGGALQP</sequence>
<gene>
    <name evidence="7" type="ORF">H7F16_06840</name>
</gene>
<accession>A0A842I8A4</accession>
<keyword evidence="4 5" id="KW-0472">Membrane</keyword>
<evidence type="ECO:0000256" key="5">
    <source>
        <dbReference type="SAM" id="Phobius"/>
    </source>
</evidence>
<dbReference type="PANTHER" id="PTHR37422">
    <property type="entry name" value="TEICHURONIC ACID BIOSYNTHESIS PROTEIN TUAE"/>
    <property type="match status" value="1"/>
</dbReference>
<proteinExistence type="predicted"/>
<evidence type="ECO:0000256" key="2">
    <source>
        <dbReference type="ARBA" id="ARBA00022692"/>
    </source>
</evidence>
<evidence type="ECO:0000313" key="8">
    <source>
        <dbReference type="Proteomes" id="UP000555411"/>
    </source>
</evidence>
<comment type="caution">
    <text evidence="7">The sequence shown here is derived from an EMBL/GenBank/DDBJ whole genome shotgun (WGS) entry which is preliminary data.</text>
</comment>
<protein>
    <submittedName>
        <fullName evidence="7">O-antigen ligase family protein</fullName>
    </submittedName>
</protein>
<organism evidence="7 8">
    <name type="scientific">Paragemmobacter straminiformis</name>
    <dbReference type="NCBI Taxonomy" id="2045119"/>
    <lineage>
        <taxon>Bacteria</taxon>
        <taxon>Pseudomonadati</taxon>
        <taxon>Pseudomonadota</taxon>
        <taxon>Alphaproteobacteria</taxon>
        <taxon>Rhodobacterales</taxon>
        <taxon>Paracoccaceae</taxon>
        <taxon>Paragemmobacter</taxon>
    </lineage>
</organism>
<comment type="subcellular location">
    <subcellularLocation>
        <location evidence="1">Membrane</location>
        <topology evidence="1">Multi-pass membrane protein</topology>
    </subcellularLocation>
</comment>
<feature type="transmembrane region" description="Helical" evidence="5">
    <location>
        <begin position="432"/>
        <end position="461"/>
    </location>
</feature>
<feature type="transmembrane region" description="Helical" evidence="5">
    <location>
        <begin position="257"/>
        <end position="286"/>
    </location>
</feature>
<evidence type="ECO:0000256" key="4">
    <source>
        <dbReference type="ARBA" id="ARBA00023136"/>
    </source>
</evidence>
<evidence type="ECO:0000313" key="7">
    <source>
        <dbReference type="EMBL" id="MBC2835218.1"/>
    </source>
</evidence>
<reference evidence="7 8" key="1">
    <citation type="journal article" date="2017" name="Int. J. Syst. Evol. Microbiol.">
        <title>Gemmobacter straminiformis sp. nov., isolated from an artificial fountain.</title>
        <authorList>
            <person name="Kang J.Y."/>
            <person name="Kim M.J."/>
            <person name="Chun J."/>
            <person name="Son K.P."/>
            <person name="Jahng K.Y."/>
        </authorList>
    </citation>
    <scope>NUCLEOTIDE SEQUENCE [LARGE SCALE GENOMIC DNA]</scope>
    <source>
        <strain evidence="7 8">CAM-8</strain>
    </source>
</reference>
<dbReference type="InterPro" id="IPR051533">
    <property type="entry name" value="WaaL-like"/>
</dbReference>
<feature type="transmembrane region" description="Helical" evidence="5">
    <location>
        <begin position="292"/>
        <end position="313"/>
    </location>
</feature>
<feature type="domain" description="O-antigen ligase-related" evidence="6">
    <location>
        <begin position="257"/>
        <end position="401"/>
    </location>
</feature>
<dbReference type="PANTHER" id="PTHR37422:SF13">
    <property type="entry name" value="LIPOPOLYSACCHARIDE BIOSYNTHESIS PROTEIN PA4999-RELATED"/>
    <property type="match status" value="1"/>
</dbReference>
<keyword evidence="3 5" id="KW-1133">Transmembrane helix</keyword>
<dbReference type="Proteomes" id="UP000555411">
    <property type="component" value="Unassembled WGS sequence"/>
</dbReference>
<feature type="transmembrane region" description="Helical" evidence="5">
    <location>
        <begin position="229"/>
        <end position="245"/>
    </location>
</feature>
<evidence type="ECO:0000259" key="6">
    <source>
        <dbReference type="Pfam" id="PF04932"/>
    </source>
</evidence>
<feature type="transmembrane region" description="Helical" evidence="5">
    <location>
        <begin position="146"/>
        <end position="166"/>
    </location>
</feature>
<keyword evidence="2 5" id="KW-0812">Transmembrane</keyword>
<evidence type="ECO:0000256" key="3">
    <source>
        <dbReference type="ARBA" id="ARBA00022989"/>
    </source>
</evidence>
<evidence type="ECO:0000256" key="1">
    <source>
        <dbReference type="ARBA" id="ARBA00004141"/>
    </source>
</evidence>
<dbReference type="EMBL" id="JACLQD010000002">
    <property type="protein sequence ID" value="MBC2835218.1"/>
    <property type="molecule type" value="Genomic_DNA"/>
</dbReference>
<dbReference type="AlphaFoldDB" id="A0A842I8A4"/>
<feature type="transmembrane region" description="Helical" evidence="5">
    <location>
        <begin position="119"/>
        <end position="140"/>
    </location>
</feature>
<dbReference type="GO" id="GO:0016020">
    <property type="term" value="C:membrane"/>
    <property type="evidence" value="ECO:0007669"/>
    <property type="project" value="UniProtKB-SubCell"/>
</dbReference>
<feature type="transmembrane region" description="Helical" evidence="5">
    <location>
        <begin position="83"/>
        <end position="107"/>
    </location>
</feature>
<keyword evidence="8" id="KW-1185">Reference proteome</keyword>
<name>A0A842I8A4_9RHOB</name>
<feature type="transmembrane region" description="Helical" evidence="5">
    <location>
        <begin position="43"/>
        <end position="63"/>
    </location>
</feature>
<feature type="transmembrane region" description="Helical" evidence="5">
    <location>
        <begin position="394"/>
        <end position="412"/>
    </location>
</feature>
<dbReference type="GO" id="GO:0016874">
    <property type="term" value="F:ligase activity"/>
    <property type="evidence" value="ECO:0007669"/>
    <property type="project" value="UniProtKB-KW"/>
</dbReference>
<dbReference type="InterPro" id="IPR007016">
    <property type="entry name" value="O-antigen_ligase-rel_domated"/>
</dbReference>
<keyword evidence="7" id="KW-0436">Ligase</keyword>
<dbReference type="RefSeq" id="WP_185796843.1">
    <property type="nucleotide sequence ID" value="NZ_JACLQD010000002.1"/>
</dbReference>
<feature type="transmembrane region" description="Helical" evidence="5">
    <location>
        <begin position="12"/>
        <end position="36"/>
    </location>
</feature>
<feature type="transmembrane region" description="Helical" evidence="5">
    <location>
        <begin position="178"/>
        <end position="195"/>
    </location>
</feature>